<organism evidence="2 3">
    <name type="scientific">Spodoptera exigua</name>
    <name type="common">Beet armyworm</name>
    <name type="synonym">Noctua fulgens</name>
    <dbReference type="NCBI Taxonomy" id="7107"/>
    <lineage>
        <taxon>Eukaryota</taxon>
        <taxon>Metazoa</taxon>
        <taxon>Ecdysozoa</taxon>
        <taxon>Arthropoda</taxon>
        <taxon>Hexapoda</taxon>
        <taxon>Insecta</taxon>
        <taxon>Pterygota</taxon>
        <taxon>Neoptera</taxon>
        <taxon>Endopterygota</taxon>
        <taxon>Lepidoptera</taxon>
        <taxon>Glossata</taxon>
        <taxon>Ditrysia</taxon>
        <taxon>Noctuoidea</taxon>
        <taxon>Noctuidae</taxon>
        <taxon>Amphipyrinae</taxon>
        <taxon>Spodoptera</taxon>
    </lineage>
</organism>
<dbReference type="AlphaFoldDB" id="A0A922M600"/>
<accession>A0A922M600</accession>
<reference evidence="2" key="1">
    <citation type="journal article" date="2021" name="G3 (Bethesda)">
        <title>Genome and transcriptome analysis of the beet armyworm Spodoptera exigua reveals targets for pest control. .</title>
        <authorList>
            <person name="Simon S."/>
            <person name="Breeschoten T."/>
            <person name="Jansen H.J."/>
            <person name="Dirks R.P."/>
            <person name="Schranz M.E."/>
            <person name="Ros V.I.D."/>
        </authorList>
    </citation>
    <scope>NUCLEOTIDE SEQUENCE</scope>
    <source>
        <strain evidence="2">TB_SE_WUR_2020</strain>
    </source>
</reference>
<sequence length="105" mass="12605">MKESNLLDKDDRIDYEKLRAYLDQWAEEHPNFTEAILEAKKQCAYPDGEEKDKSECEPDQIFHCKFIDEPECKELQAHVDECRPYYQKPKDQDKKMTKKGKKFRS</sequence>
<proteinExistence type="predicted"/>
<dbReference type="Proteomes" id="UP000814243">
    <property type="component" value="Unassembled WGS sequence"/>
</dbReference>
<evidence type="ECO:0000313" key="2">
    <source>
        <dbReference type="EMBL" id="KAH9631032.1"/>
    </source>
</evidence>
<evidence type="ECO:0000256" key="1">
    <source>
        <dbReference type="SAM" id="MobiDB-lite"/>
    </source>
</evidence>
<gene>
    <name evidence="2" type="ORF">HF086_015017</name>
</gene>
<protein>
    <submittedName>
        <fullName evidence="2">Uncharacterized protein</fullName>
    </submittedName>
</protein>
<feature type="region of interest" description="Disordered" evidence="1">
    <location>
        <begin position="86"/>
        <end position="105"/>
    </location>
</feature>
<dbReference type="EMBL" id="JACEFF010000782">
    <property type="protein sequence ID" value="KAH9631032.1"/>
    <property type="molecule type" value="Genomic_DNA"/>
</dbReference>
<feature type="compositionally biased region" description="Basic and acidic residues" evidence="1">
    <location>
        <begin position="86"/>
        <end position="95"/>
    </location>
</feature>
<comment type="caution">
    <text evidence="2">The sequence shown here is derived from an EMBL/GenBank/DDBJ whole genome shotgun (WGS) entry which is preliminary data.</text>
</comment>
<name>A0A922M600_SPOEX</name>
<feature type="compositionally biased region" description="Basic residues" evidence="1">
    <location>
        <begin position="96"/>
        <end position="105"/>
    </location>
</feature>
<evidence type="ECO:0000313" key="3">
    <source>
        <dbReference type="Proteomes" id="UP000814243"/>
    </source>
</evidence>